<dbReference type="EMBL" id="CAJNOR010005381">
    <property type="protein sequence ID" value="CAF1559864.1"/>
    <property type="molecule type" value="Genomic_DNA"/>
</dbReference>
<evidence type="ECO:0000313" key="2">
    <source>
        <dbReference type="EMBL" id="CAF1559864.1"/>
    </source>
</evidence>
<proteinExistence type="predicted"/>
<gene>
    <name evidence="2" type="ORF">XAT740_LOCUS43534</name>
</gene>
<evidence type="ECO:0000313" key="3">
    <source>
        <dbReference type="Proteomes" id="UP000663828"/>
    </source>
</evidence>
<name>A0A815XMD5_ADIRI</name>
<accession>A0A815XMD5</accession>
<keyword evidence="3" id="KW-1185">Reference proteome</keyword>
<organism evidence="2 3">
    <name type="scientific">Adineta ricciae</name>
    <name type="common">Rotifer</name>
    <dbReference type="NCBI Taxonomy" id="249248"/>
    <lineage>
        <taxon>Eukaryota</taxon>
        <taxon>Metazoa</taxon>
        <taxon>Spiralia</taxon>
        <taxon>Gnathifera</taxon>
        <taxon>Rotifera</taxon>
        <taxon>Eurotatoria</taxon>
        <taxon>Bdelloidea</taxon>
        <taxon>Adinetida</taxon>
        <taxon>Adinetidae</taxon>
        <taxon>Adineta</taxon>
    </lineage>
</organism>
<comment type="caution">
    <text evidence="2">The sequence shown here is derived from an EMBL/GenBank/DDBJ whole genome shotgun (WGS) entry which is preliminary data.</text>
</comment>
<sequence>MQLGVLFVISCLVHQIRSQDADVCHLYGDPHLIPFSQVSQSNQNQYWCKLSGEQQIVRNNFVEIKVNMREGVWSIDKYTLTFFDNDRVLCKVTDHEQVCDNQAVRITRPSLTHIEIFYSIPKLYISIIPYEYLYKWYDISILMPNEFVHQSSGLCAAPLVDKCIVENEILPENNIHPMYKTMCEVYQNASEQAKLSLDLPVDHSMRDHTLLACIHDIHNTNNADFGASMVNTLVKDGIFRQYSNDSMYQFQVVESAVIIDRVIRTASITANAIFSATSMTTTDSTSQPTPNGSLSVRLVPWALNVCLVLLLIK</sequence>
<feature type="signal peptide" evidence="1">
    <location>
        <begin position="1"/>
        <end position="18"/>
    </location>
</feature>
<evidence type="ECO:0000256" key="1">
    <source>
        <dbReference type="SAM" id="SignalP"/>
    </source>
</evidence>
<keyword evidence="1" id="KW-0732">Signal</keyword>
<reference evidence="2" key="1">
    <citation type="submission" date="2021-02" db="EMBL/GenBank/DDBJ databases">
        <authorList>
            <person name="Nowell W R."/>
        </authorList>
    </citation>
    <scope>NUCLEOTIDE SEQUENCE</scope>
</reference>
<feature type="chain" id="PRO_5032846909" evidence="1">
    <location>
        <begin position="19"/>
        <end position="313"/>
    </location>
</feature>
<dbReference type="AlphaFoldDB" id="A0A815XMD5"/>
<dbReference type="Proteomes" id="UP000663828">
    <property type="component" value="Unassembled WGS sequence"/>
</dbReference>
<protein>
    <submittedName>
        <fullName evidence="2">Uncharacterized protein</fullName>
    </submittedName>
</protein>